<evidence type="ECO:0008006" key="22">
    <source>
        <dbReference type="Google" id="ProtNLM"/>
    </source>
</evidence>
<dbReference type="FunFam" id="1.10.340.70:FF:000001">
    <property type="entry name" value="Retrovirus-related Pol polyprotein from transposon gypsy-like Protein"/>
    <property type="match status" value="1"/>
</dbReference>
<keyword evidence="17" id="KW-0812">Transmembrane</keyword>
<dbReference type="GO" id="GO:0003677">
    <property type="term" value="F:DNA binding"/>
    <property type="evidence" value="ECO:0007669"/>
    <property type="project" value="UniProtKB-KW"/>
</dbReference>
<name>A0A6A2YPA7_HIBSY</name>
<dbReference type="Gene3D" id="3.30.420.10">
    <property type="entry name" value="Ribonuclease H-like superfamily/Ribonuclease H"/>
    <property type="match status" value="1"/>
</dbReference>
<dbReference type="InterPro" id="IPR043128">
    <property type="entry name" value="Rev_trsase/Diguanyl_cyclase"/>
</dbReference>
<dbReference type="InterPro" id="IPR036397">
    <property type="entry name" value="RNaseH_sf"/>
</dbReference>
<dbReference type="InterPro" id="IPR041588">
    <property type="entry name" value="Integrase_H2C2"/>
</dbReference>
<dbReference type="SUPFAM" id="SSF53098">
    <property type="entry name" value="Ribonuclease H-like"/>
    <property type="match status" value="1"/>
</dbReference>
<evidence type="ECO:0000313" key="21">
    <source>
        <dbReference type="Proteomes" id="UP000436088"/>
    </source>
</evidence>
<keyword evidence="11" id="KW-0695">RNA-directed DNA polymerase</keyword>
<dbReference type="Gene3D" id="3.10.10.10">
    <property type="entry name" value="HIV Type 1 Reverse Transcriptase, subunit A, domain 1"/>
    <property type="match status" value="1"/>
</dbReference>
<dbReference type="GO" id="GO:0003964">
    <property type="term" value="F:RNA-directed DNA polymerase activity"/>
    <property type="evidence" value="ECO:0007669"/>
    <property type="project" value="UniProtKB-KW"/>
</dbReference>
<keyword evidence="17" id="KW-0472">Membrane</keyword>
<keyword evidence="9" id="KW-0460">Magnesium</keyword>
<proteinExistence type="predicted"/>
<dbReference type="GO" id="GO:0004519">
    <property type="term" value="F:endonuclease activity"/>
    <property type="evidence" value="ECO:0007669"/>
    <property type="project" value="UniProtKB-KW"/>
</dbReference>
<dbReference type="PROSITE" id="PS50994">
    <property type="entry name" value="INTEGRASE"/>
    <property type="match status" value="1"/>
</dbReference>
<evidence type="ECO:0000259" key="19">
    <source>
        <dbReference type="PROSITE" id="PS50994"/>
    </source>
</evidence>
<dbReference type="GO" id="GO:0015074">
    <property type="term" value="P:DNA integration"/>
    <property type="evidence" value="ECO:0007669"/>
    <property type="project" value="UniProtKB-KW"/>
</dbReference>
<dbReference type="InterPro" id="IPR050951">
    <property type="entry name" value="Retrovirus_Pol_polyprotein"/>
</dbReference>
<dbReference type="GO" id="GO:0006508">
    <property type="term" value="P:proteolysis"/>
    <property type="evidence" value="ECO:0007669"/>
    <property type="project" value="UniProtKB-KW"/>
</dbReference>
<dbReference type="Gene3D" id="1.10.340.70">
    <property type="match status" value="1"/>
</dbReference>
<dbReference type="CDD" id="cd00303">
    <property type="entry name" value="retropepsin_like"/>
    <property type="match status" value="1"/>
</dbReference>
<keyword evidence="12" id="KW-0239">DNA-directed DNA polymerase</keyword>
<dbReference type="Gene3D" id="3.10.20.370">
    <property type="match status" value="1"/>
</dbReference>
<feature type="compositionally biased region" description="Pro residues" evidence="16">
    <location>
        <begin position="348"/>
        <end position="359"/>
    </location>
</feature>
<evidence type="ECO:0000256" key="8">
    <source>
        <dbReference type="ARBA" id="ARBA00022801"/>
    </source>
</evidence>
<dbReference type="SUPFAM" id="SSF56672">
    <property type="entry name" value="DNA/RNA polymerases"/>
    <property type="match status" value="1"/>
</dbReference>
<feature type="domain" description="Reverse transcriptase" evidence="18">
    <location>
        <begin position="676"/>
        <end position="855"/>
    </location>
</feature>
<dbReference type="GO" id="GO:0003887">
    <property type="term" value="F:DNA-directed DNA polymerase activity"/>
    <property type="evidence" value="ECO:0007669"/>
    <property type="project" value="UniProtKB-KW"/>
</dbReference>
<dbReference type="EMBL" id="VEPZ02001313">
    <property type="protein sequence ID" value="KAE8681211.1"/>
    <property type="molecule type" value="Genomic_DNA"/>
</dbReference>
<sequence>MIRYVKKACSLTGSVSMTGSVSIYAGGAHEQFRFLVRKSVRISIIVSFYFGVSLLFKQKRIINEVSNIVESICGTFSPEENNYPSIFNLSSVLGPINWPQSQVHFTMGTNKERIEHLEVGLGEVQEGLHRMELGMADRLRHVEETLNRLSEVLLANQEPPNQGNQNREGHNGGRLVVSSKTAKLEFPRFSGDDPTEWFNRVNQFFEFQNTPDNQKVSLASYHLEGEANQWWQWIRRTFQDEGRVISWIDFEEELWARFGPSDCEDFDEALSRIRQTGSLRDYQREFKQLGNRVKGWTQKALVGTFMGGLKTEISDGIRMFKPQTLKDAIRFARMRDDQLMRQRRILRPGPPLRAPPVLPPANRAAPGAPVRRLSWEEMQRRRLQGLCFNCNERFTAGHRCQGPRILMLEGYEDNNNVIYDEVNEERNTGRHQEENLEPEITLHALTGWSAPKTMRVAARIGDHDVIILIDSGSTHNFLSERLANLLRLPVIPTETFPVRVANGESLRCQGRFEGVRINLQGTVFSLTLYSLPLTGLDVVLGIQWLELLGAVVCDWKQLTMEFLWENQPRRLVGVDEQDIQAASLKELTKNCRPSQTLFALCFQIAQAETPMNIHPSMQKLLQEFSDLFIEPSCLPPPREVDHCINLKEGTEAINVRPYRYAHYQKNEIEKQVQDMLQSGLVQTSTSPFSSPVLLVKKKDGNWRFCTDYRALNAATIKDRFPIPTVDDMLDELHGAAYFTKLDLRAGYHQVRVKPNDVHKTAFRTHNGHYEYLVMPFGLCNAPSTFQAIMNSIFRPHLRKFILVFFDDILIYSPDWDHHLLHVKQTFEILRQHRFFVKSSKCAFGQQELEYLGHIITSQGVKVDDKKIAAMVAWPQPTNISELRGFLGLTGYYRKFVKNYGIIARPLTNLLKKGQFGWHEEAGRAFLALKRAMTTTPILAMPNFNESFTIETDASGEGIGAVLSQRGKPVAYMSRTLGVAKKSWSTYAKEMLAIIEAIRTWRPYLLGQKFYIQTDQCSLKYFLEQRIATPEQQKWVAKLLGYDYEITYKPGRENSAADALSRKQGSPVLQNIFFPQVSLWEEIKRAAEKDPYIQAKSRVATEQPGSSYTWCKGLLRYKGRIIVPNDTALRAKLLHEMHDTKVGGHSGVLRTFKKLGQQFYWPGMHGAVQNYVKGCEVCQKIKTETLAPAGLLQPLPIPCQVWDDISLDFIEGLPTSQGRDTIMVVVDRFSKSAHFLTLSHPFTAKNVAEKFVEGIIKLHGMPKSIVSDRDPIFISNFWQEFFKMSGTKMKLSSSYHPQTDGQTDGQTEVINRCVEQYLRCFVHQWPRKWCSYLPWAEYWYNTTYHISTGMTPFQALYGRLPPSIPTYKDGLSPVDEVDQQLMRRDELLRQLKVNLERSQNRMKQLADRKRRDITFNIGDWVLLKLHPYRQQTVFKRIHQKLASRFFGPYQILERIGPVAYKLKLPEEARVHPVFHVSLLKSYELNEDVNQERAETKRVELPPFSDDGVVILEPQTILDYRWLKQGTQLVEEGLVQWKHLPPEEATWESTAKLKEMFPRLDLEDKDPLVGGSNDRPRRSTRLRGAHEVSTNARSG</sequence>
<dbReference type="Pfam" id="PF08284">
    <property type="entry name" value="RVP_2"/>
    <property type="match status" value="1"/>
</dbReference>
<dbReference type="CDD" id="cd09274">
    <property type="entry name" value="RNase_HI_RT_Ty3"/>
    <property type="match status" value="1"/>
</dbReference>
<evidence type="ECO:0000256" key="1">
    <source>
        <dbReference type="ARBA" id="ARBA00022670"/>
    </source>
</evidence>
<dbReference type="Pfam" id="PF00385">
    <property type="entry name" value="Chromo"/>
    <property type="match status" value="1"/>
</dbReference>
<evidence type="ECO:0000256" key="12">
    <source>
        <dbReference type="ARBA" id="ARBA00022932"/>
    </source>
</evidence>
<gene>
    <name evidence="20" type="ORF">F3Y22_tig00111338pilonHSYRG00289</name>
</gene>
<evidence type="ECO:0000256" key="9">
    <source>
        <dbReference type="ARBA" id="ARBA00022842"/>
    </source>
</evidence>
<dbReference type="CDD" id="cd01647">
    <property type="entry name" value="RT_LTR"/>
    <property type="match status" value="1"/>
</dbReference>
<keyword evidence="15" id="KW-0511">Multifunctional enzyme</keyword>
<keyword evidence="2" id="KW-0808">Transferase</keyword>
<dbReference type="InterPro" id="IPR001584">
    <property type="entry name" value="Integrase_cat-core"/>
</dbReference>
<dbReference type="InterPro" id="IPR056924">
    <property type="entry name" value="SH3_Tf2-1"/>
</dbReference>
<dbReference type="SUPFAM" id="SSF50630">
    <property type="entry name" value="Acid proteases"/>
    <property type="match status" value="1"/>
</dbReference>
<feature type="domain" description="Integrase catalytic" evidence="19">
    <location>
        <begin position="1191"/>
        <end position="1359"/>
    </location>
</feature>
<evidence type="ECO:0000256" key="13">
    <source>
        <dbReference type="ARBA" id="ARBA00023125"/>
    </source>
</evidence>
<evidence type="ECO:0000256" key="3">
    <source>
        <dbReference type="ARBA" id="ARBA00022695"/>
    </source>
</evidence>
<dbReference type="GO" id="GO:0006310">
    <property type="term" value="P:DNA recombination"/>
    <property type="evidence" value="ECO:0007669"/>
    <property type="project" value="UniProtKB-KW"/>
</dbReference>
<evidence type="ECO:0000256" key="11">
    <source>
        <dbReference type="ARBA" id="ARBA00022918"/>
    </source>
</evidence>
<dbReference type="PANTHER" id="PTHR37984:SF5">
    <property type="entry name" value="PROTEIN NYNRIN-LIKE"/>
    <property type="match status" value="1"/>
</dbReference>
<protein>
    <recommendedName>
        <fullName evidence="22">Reverse transcriptase</fullName>
    </recommendedName>
</protein>
<dbReference type="Pfam" id="PF03732">
    <property type="entry name" value="Retrotrans_gag"/>
    <property type="match status" value="1"/>
</dbReference>
<dbReference type="InterPro" id="IPR023780">
    <property type="entry name" value="Chromo_domain"/>
</dbReference>
<evidence type="ECO:0000256" key="10">
    <source>
        <dbReference type="ARBA" id="ARBA00022908"/>
    </source>
</evidence>
<dbReference type="FunFam" id="3.10.10.10:FF:000007">
    <property type="entry name" value="Retrovirus-related Pol polyprotein from transposon 17.6-like Protein"/>
    <property type="match status" value="1"/>
</dbReference>
<dbReference type="InterPro" id="IPR043502">
    <property type="entry name" value="DNA/RNA_pol_sf"/>
</dbReference>
<dbReference type="PROSITE" id="PS50878">
    <property type="entry name" value="RT_POL"/>
    <property type="match status" value="1"/>
</dbReference>
<organism evidence="20 21">
    <name type="scientific">Hibiscus syriacus</name>
    <name type="common">Rose of Sharon</name>
    <dbReference type="NCBI Taxonomy" id="106335"/>
    <lineage>
        <taxon>Eukaryota</taxon>
        <taxon>Viridiplantae</taxon>
        <taxon>Streptophyta</taxon>
        <taxon>Embryophyta</taxon>
        <taxon>Tracheophyta</taxon>
        <taxon>Spermatophyta</taxon>
        <taxon>Magnoliopsida</taxon>
        <taxon>eudicotyledons</taxon>
        <taxon>Gunneridae</taxon>
        <taxon>Pentapetalae</taxon>
        <taxon>rosids</taxon>
        <taxon>malvids</taxon>
        <taxon>Malvales</taxon>
        <taxon>Malvaceae</taxon>
        <taxon>Malvoideae</taxon>
        <taxon>Hibiscus</taxon>
    </lineage>
</organism>
<keyword evidence="3" id="KW-0548">Nucleotidyltransferase</keyword>
<feature type="transmembrane region" description="Helical" evidence="17">
    <location>
        <begin position="39"/>
        <end position="56"/>
    </location>
</feature>
<evidence type="ECO:0000313" key="20">
    <source>
        <dbReference type="EMBL" id="KAE8681211.1"/>
    </source>
</evidence>
<dbReference type="InterPro" id="IPR005162">
    <property type="entry name" value="Retrotrans_gag_dom"/>
</dbReference>
<dbReference type="FunFam" id="3.30.70.270:FF:000020">
    <property type="entry name" value="Transposon Tf2-6 polyprotein-like Protein"/>
    <property type="match status" value="1"/>
</dbReference>
<keyword evidence="4" id="KW-0540">Nuclease</keyword>
<evidence type="ECO:0000256" key="17">
    <source>
        <dbReference type="SAM" id="Phobius"/>
    </source>
</evidence>
<keyword evidence="1" id="KW-0645">Protease</keyword>
<keyword evidence="6" id="KW-0064">Aspartyl protease</keyword>
<feature type="region of interest" description="Disordered" evidence="16">
    <location>
        <begin position="347"/>
        <end position="366"/>
    </location>
</feature>
<dbReference type="InterPro" id="IPR000477">
    <property type="entry name" value="RT_dom"/>
</dbReference>
<dbReference type="InterPro" id="IPR041577">
    <property type="entry name" value="RT_RNaseH_2"/>
</dbReference>
<evidence type="ECO:0000256" key="2">
    <source>
        <dbReference type="ARBA" id="ARBA00022679"/>
    </source>
</evidence>
<dbReference type="Pfam" id="PF17919">
    <property type="entry name" value="RT_RNaseH_2"/>
    <property type="match status" value="1"/>
</dbReference>
<evidence type="ECO:0000256" key="7">
    <source>
        <dbReference type="ARBA" id="ARBA00022759"/>
    </source>
</evidence>
<keyword evidence="17" id="KW-1133">Transmembrane helix</keyword>
<dbReference type="Pfam" id="PF00078">
    <property type="entry name" value="RVT_1"/>
    <property type="match status" value="1"/>
</dbReference>
<dbReference type="Gene3D" id="2.40.70.10">
    <property type="entry name" value="Acid Proteases"/>
    <property type="match status" value="1"/>
</dbReference>
<keyword evidence="10" id="KW-0229">DNA integration</keyword>
<evidence type="ECO:0000256" key="6">
    <source>
        <dbReference type="ARBA" id="ARBA00022750"/>
    </source>
</evidence>
<comment type="caution">
    <text evidence="20">The sequence shown here is derived from an EMBL/GenBank/DDBJ whole genome shotgun (WGS) entry which is preliminary data.</text>
</comment>
<dbReference type="Proteomes" id="UP000436088">
    <property type="component" value="Unassembled WGS sequence"/>
</dbReference>
<dbReference type="InterPro" id="IPR012337">
    <property type="entry name" value="RNaseH-like_sf"/>
</dbReference>
<reference evidence="20" key="1">
    <citation type="submission" date="2019-09" db="EMBL/GenBank/DDBJ databases">
        <title>Draft genome information of white flower Hibiscus syriacus.</title>
        <authorList>
            <person name="Kim Y.-M."/>
        </authorList>
    </citation>
    <scope>NUCLEOTIDE SEQUENCE [LARGE SCALE GENOMIC DNA]</scope>
    <source>
        <strain evidence="20">YM2019G1</strain>
    </source>
</reference>
<keyword evidence="5" id="KW-0479">Metal-binding</keyword>
<keyword evidence="21" id="KW-1185">Reference proteome</keyword>
<evidence type="ECO:0000256" key="16">
    <source>
        <dbReference type="SAM" id="MobiDB-lite"/>
    </source>
</evidence>
<dbReference type="InterPro" id="IPR021109">
    <property type="entry name" value="Peptidase_aspartic_dom_sf"/>
</dbReference>
<keyword evidence="13" id="KW-0238">DNA-binding</keyword>
<evidence type="ECO:0000256" key="5">
    <source>
        <dbReference type="ARBA" id="ARBA00022723"/>
    </source>
</evidence>
<keyword evidence="8" id="KW-0378">Hydrolase</keyword>
<accession>A0A6A2YPA7</accession>
<dbReference type="PANTHER" id="PTHR37984">
    <property type="entry name" value="PROTEIN CBG26694"/>
    <property type="match status" value="1"/>
</dbReference>
<dbReference type="Gene3D" id="3.30.70.270">
    <property type="match status" value="2"/>
</dbReference>
<feature type="region of interest" description="Disordered" evidence="16">
    <location>
        <begin position="1561"/>
        <end position="1593"/>
    </location>
</feature>
<dbReference type="GO" id="GO:0046872">
    <property type="term" value="F:metal ion binding"/>
    <property type="evidence" value="ECO:0007669"/>
    <property type="project" value="UniProtKB-KW"/>
</dbReference>
<dbReference type="Pfam" id="PF17921">
    <property type="entry name" value="Integrase_H2C2"/>
    <property type="match status" value="1"/>
</dbReference>
<keyword evidence="14" id="KW-0233">DNA recombination</keyword>
<keyword evidence="7" id="KW-0255">Endonuclease</keyword>
<evidence type="ECO:0000259" key="18">
    <source>
        <dbReference type="PROSITE" id="PS50878"/>
    </source>
</evidence>
<dbReference type="SUPFAM" id="SSF54160">
    <property type="entry name" value="Chromo domain-like"/>
    <property type="match status" value="1"/>
</dbReference>
<dbReference type="Pfam" id="PF24626">
    <property type="entry name" value="SH3_Tf2-1"/>
    <property type="match status" value="1"/>
</dbReference>
<dbReference type="InterPro" id="IPR016197">
    <property type="entry name" value="Chromo-like_dom_sf"/>
</dbReference>
<evidence type="ECO:0000256" key="4">
    <source>
        <dbReference type="ARBA" id="ARBA00022722"/>
    </source>
</evidence>
<evidence type="ECO:0000256" key="14">
    <source>
        <dbReference type="ARBA" id="ARBA00023172"/>
    </source>
</evidence>
<dbReference type="FunFam" id="3.10.20.370:FF:000001">
    <property type="entry name" value="Retrovirus-related Pol polyprotein from transposon 17.6-like protein"/>
    <property type="match status" value="1"/>
</dbReference>
<dbReference type="GO" id="GO:0004190">
    <property type="term" value="F:aspartic-type endopeptidase activity"/>
    <property type="evidence" value="ECO:0007669"/>
    <property type="project" value="UniProtKB-KW"/>
</dbReference>
<evidence type="ECO:0000256" key="15">
    <source>
        <dbReference type="ARBA" id="ARBA00023268"/>
    </source>
</evidence>